<keyword evidence="4" id="KW-1185">Reference proteome</keyword>
<dbReference type="SUPFAM" id="SSF49329">
    <property type="entry name" value="Cu,Zn superoxide dismutase-like"/>
    <property type="match status" value="1"/>
</dbReference>
<gene>
    <name evidence="3" type="ORF">EBB54_16945</name>
</gene>
<dbReference type="AlphaFoldDB" id="A0A426DJB3"/>
<organism evidence="3 4">
    <name type="scientific">Schaedlerella arabinosiphila</name>
    <dbReference type="NCBI Taxonomy" id="2044587"/>
    <lineage>
        <taxon>Bacteria</taxon>
        <taxon>Bacillati</taxon>
        <taxon>Bacillota</taxon>
        <taxon>Clostridia</taxon>
        <taxon>Lachnospirales</taxon>
        <taxon>Lachnospiraceae</taxon>
        <taxon>Schaedlerella</taxon>
    </lineage>
</organism>
<reference evidence="3" key="1">
    <citation type="submission" date="2018-10" db="EMBL/GenBank/DDBJ databases">
        <title>Schaedlerella arabinophila gen. nov. sp. nov., isolated from the mouse intestinal tract and comparative analysis with the genome of the closely related altered Schaedler flora strain ASF502.</title>
        <authorList>
            <person name="Miyake S."/>
            <person name="Soh M."/>
            <person name="Seedorf H."/>
        </authorList>
    </citation>
    <scope>NUCLEOTIDE SEQUENCE [LARGE SCALE GENOMIC DNA]</scope>
    <source>
        <strain evidence="3">DSM 106076</strain>
    </source>
</reference>
<evidence type="ECO:0000256" key="1">
    <source>
        <dbReference type="ARBA" id="ARBA00010457"/>
    </source>
</evidence>
<dbReference type="PANTHER" id="PTHR10003">
    <property type="entry name" value="SUPEROXIDE DISMUTASE CU-ZN -RELATED"/>
    <property type="match status" value="1"/>
</dbReference>
<comment type="similarity">
    <text evidence="1">Belongs to the Cu-Zn superoxide dismutase family.</text>
</comment>
<evidence type="ECO:0000313" key="4">
    <source>
        <dbReference type="Proteomes" id="UP000274920"/>
    </source>
</evidence>
<dbReference type="GO" id="GO:0006801">
    <property type="term" value="P:superoxide metabolic process"/>
    <property type="evidence" value="ECO:0007669"/>
    <property type="project" value="InterPro"/>
</dbReference>
<evidence type="ECO:0000313" key="3">
    <source>
        <dbReference type="EMBL" id="RRK32856.1"/>
    </source>
</evidence>
<dbReference type="InterPro" id="IPR024134">
    <property type="entry name" value="SOD_Cu/Zn_/chaperone"/>
</dbReference>
<dbReference type="Gene3D" id="2.60.40.200">
    <property type="entry name" value="Superoxide dismutase, copper/zinc binding domain"/>
    <property type="match status" value="1"/>
</dbReference>
<dbReference type="InterPro" id="IPR001424">
    <property type="entry name" value="SOD_Cu_Zn_dom"/>
</dbReference>
<name>A0A426DJB3_9FIRM</name>
<dbReference type="GO" id="GO:0005507">
    <property type="term" value="F:copper ion binding"/>
    <property type="evidence" value="ECO:0007669"/>
    <property type="project" value="InterPro"/>
</dbReference>
<dbReference type="RefSeq" id="WP_125128268.1">
    <property type="nucleotide sequence ID" value="NZ_RHJS01000002.1"/>
</dbReference>
<protein>
    <submittedName>
        <fullName evidence="3">Superoxide dismutase family protein</fullName>
    </submittedName>
</protein>
<dbReference type="Proteomes" id="UP000274920">
    <property type="component" value="Unassembled WGS sequence"/>
</dbReference>
<accession>A0A426DJB3</accession>
<feature type="domain" description="Superoxide dismutase copper/zinc binding" evidence="2">
    <location>
        <begin position="25"/>
        <end position="152"/>
    </location>
</feature>
<evidence type="ECO:0000259" key="2">
    <source>
        <dbReference type="Pfam" id="PF00080"/>
    </source>
</evidence>
<dbReference type="Pfam" id="PF00080">
    <property type="entry name" value="Sod_Cu"/>
    <property type="match status" value="1"/>
</dbReference>
<dbReference type="InterPro" id="IPR036423">
    <property type="entry name" value="SOD-like_Cu/Zn_dom_sf"/>
</dbReference>
<dbReference type="EMBL" id="RHJS01000002">
    <property type="protein sequence ID" value="RRK32856.1"/>
    <property type="molecule type" value="Genomic_DNA"/>
</dbReference>
<sequence>MIEKLNGAPEAYADIRGTEEYPEIHGRITFYDVFGGTILMAEIYGLPDEDNETAGHFFGFHIHEGGACTGDDADLLKNTGGHYNPEGKAHPEHAGDLPPLLSTRGAAWMAVYTGRIHPEEVIGKTVVIHLQPDDFHSQPSGDSGIKIACGVIREWRVRPEMEEDDE</sequence>
<comment type="caution">
    <text evidence="3">The sequence shown here is derived from an EMBL/GenBank/DDBJ whole genome shotgun (WGS) entry which is preliminary data.</text>
</comment>
<proteinExistence type="inferred from homology"/>